<dbReference type="InterPro" id="IPR044161">
    <property type="entry name" value="SPS"/>
</dbReference>
<organism evidence="3 4">
    <name type="scientific">Aegilops tauschii subsp. strangulata</name>
    <name type="common">Goatgrass</name>
    <dbReference type="NCBI Taxonomy" id="200361"/>
    <lineage>
        <taxon>Eukaryota</taxon>
        <taxon>Viridiplantae</taxon>
        <taxon>Streptophyta</taxon>
        <taxon>Embryophyta</taxon>
        <taxon>Tracheophyta</taxon>
        <taxon>Spermatophyta</taxon>
        <taxon>Magnoliopsida</taxon>
        <taxon>Liliopsida</taxon>
        <taxon>Poales</taxon>
        <taxon>Poaceae</taxon>
        <taxon>BOP clade</taxon>
        <taxon>Pooideae</taxon>
        <taxon>Triticodae</taxon>
        <taxon>Triticeae</taxon>
        <taxon>Triticinae</taxon>
        <taxon>Aegilops</taxon>
    </lineage>
</organism>
<sequence length="291" mass="32923">MQVLDNGLLVDPHDQHAIADALYKLLSDKQLWSRCRENGLKNIHRFSWPEHCKNYLSRILTLSPRYPAFPGNEDQIKAPIKGRKCIIVIAVDSASKKDLVCIIKNSIEATRKETLSGSTGFVLSTSLTMSEIHSLLISAGMAPTDFVAFICNSGSDLFYPSRAGDSPSTSRVTFALDRTYQSHIEYRWGGEGLRKYLVKWASSIVERRGRTEKQVIFEDAEHSSTCCFAFRVVNPNYLPPLKELQKLMRIQSLRCHALYNHSATRLSVIPIHASRSQALRFDFLTSCVYHI</sequence>
<name>A0A453T6T3_AEGTS</name>
<accession>A0A453T6T3</accession>
<reference evidence="3" key="3">
    <citation type="journal article" date="2017" name="Nature">
        <title>Genome sequence of the progenitor of the wheat D genome Aegilops tauschii.</title>
        <authorList>
            <person name="Luo M.C."/>
            <person name="Gu Y.Q."/>
            <person name="Puiu D."/>
            <person name="Wang H."/>
            <person name="Twardziok S.O."/>
            <person name="Deal K.R."/>
            <person name="Huo N."/>
            <person name="Zhu T."/>
            <person name="Wang L."/>
            <person name="Wang Y."/>
            <person name="McGuire P.E."/>
            <person name="Liu S."/>
            <person name="Long H."/>
            <person name="Ramasamy R.K."/>
            <person name="Rodriguez J.C."/>
            <person name="Van S.L."/>
            <person name="Yuan L."/>
            <person name="Wang Z."/>
            <person name="Xia Z."/>
            <person name="Xiao L."/>
            <person name="Anderson O.D."/>
            <person name="Ouyang S."/>
            <person name="Liang Y."/>
            <person name="Zimin A.V."/>
            <person name="Pertea G."/>
            <person name="Qi P."/>
            <person name="Bennetzen J.L."/>
            <person name="Dai X."/>
            <person name="Dawson M.W."/>
            <person name="Muller H.G."/>
            <person name="Kugler K."/>
            <person name="Rivarola-Duarte L."/>
            <person name="Spannagl M."/>
            <person name="Mayer K.F.X."/>
            <person name="Lu F.H."/>
            <person name="Bevan M.W."/>
            <person name="Leroy P."/>
            <person name="Li P."/>
            <person name="You F.M."/>
            <person name="Sun Q."/>
            <person name="Liu Z."/>
            <person name="Lyons E."/>
            <person name="Wicker T."/>
            <person name="Salzberg S.L."/>
            <person name="Devos K.M."/>
            <person name="Dvorak J."/>
        </authorList>
    </citation>
    <scope>NUCLEOTIDE SEQUENCE [LARGE SCALE GENOMIC DNA]</scope>
    <source>
        <strain evidence="3">cv. AL8/78</strain>
    </source>
</reference>
<reference evidence="4" key="2">
    <citation type="journal article" date="2017" name="Nat. Plants">
        <title>The Aegilops tauschii genome reveals multiple impacts of transposons.</title>
        <authorList>
            <person name="Zhao G."/>
            <person name="Zou C."/>
            <person name="Li K."/>
            <person name="Wang K."/>
            <person name="Li T."/>
            <person name="Gao L."/>
            <person name="Zhang X."/>
            <person name="Wang H."/>
            <person name="Yang Z."/>
            <person name="Liu X."/>
            <person name="Jiang W."/>
            <person name="Mao L."/>
            <person name="Kong X."/>
            <person name="Jiao Y."/>
            <person name="Jia J."/>
        </authorList>
    </citation>
    <scope>NUCLEOTIDE SEQUENCE [LARGE SCALE GENOMIC DNA]</scope>
    <source>
        <strain evidence="4">cv. AL8/78</strain>
    </source>
</reference>
<reference evidence="4" key="1">
    <citation type="journal article" date="2014" name="Science">
        <title>Ancient hybridizations among the ancestral genomes of bread wheat.</title>
        <authorList>
            <consortium name="International Wheat Genome Sequencing Consortium,"/>
            <person name="Marcussen T."/>
            <person name="Sandve S.R."/>
            <person name="Heier L."/>
            <person name="Spannagl M."/>
            <person name="Pfeifer M."/>
            <person name="Jakobsen K.S."/>
            <person name="Wulff B.B."/>
            <person name="Steuernagel B."/>
            <person name="Mayer K.F."/>
            <person name="Olsen O.A."/>
        </authorList>
    </citation>
    <scope>NUCLEOTIDE SEQUENCE [LARGE SCALE GENOMIC DNA]</scope>
    <source>
        <strain evidence="4">cv. AL8/78</strain>
    </source>
</reference>
<evidence type="ECO:0000256" key="1">
    <source>
        <dbReference type="ARBA" id="ARBA00022676"/>
    </source>
</evidence>
<reference evidence="3" key="4">
    <citation type="submission" date="2019-03" db="UniProtKB">
        <authorList>
            <consortium name="EnsemblPlants"/>
        </authorList>
    </citation>
    <scope>IDENTIFICATION</scope>
</reference>
<dbReference type="Gramene" id="AET7Gv21266800.10">
    <property type="protein sequence ID" value="AET7Gv21266800.10"/>
    <property type="gene ID" value="AET7Gv21266800"/>
</dbReference>
<protein>
    <recommendedName>
        <fullName evidence="5">Sucrose phosphatase-like domain-containing protein</fullName>
    </recommendedName>
</protein>
<dbReference type="PANTHER" id="PTHR46039">
    <property type="entry name" value="SUCROSE-PHOSPHATE SYNTHASE 3-RELATED"/>
    <property type="match status" value="1"/>
</dbReference>
<keyword evidence="2" id="KW-0808">Transferase</keyword>
<dbReference type="PANTHER" id="PTHR46039:SF4">
    <property type="entry name" value="SUCROSE-PHOSPHATE SYNTHASE 3-RELATED"/>
    <property type="match status" value="1"/>
</dbReference>
<evidence type="ECO:0000313" key="4">
    <source>
        <dbReference type="Proteomes" id="UP000015105"/>
    </source>
</evidence>
<keyword evidence="1" id="KW-0328">Glycosyltransferase</keyword>
<dbReference type="SUPFAM" id="SSF53756">
    <property type="entry name" value="UDP-Glycosyltransferase/glycogen phosphorylase"/>
    <property type="match status" value="1"/>
</dbReference>
<dbReference type="GO" id="GO:0016757">
    <property type="term" value="F:glycosyltransferase activity"/>
    <property type="evidence" value="ECO:0007669"/>
    <property type="project" value="UniProtKB-KW"/>
</dbReference>
<dbReference type="Proteomes" id="UP000015105">
    <property type="component" value="Chromosome 7D"/>
</dbReference>
<dbReference type="EnsemblPlants" id="AET7Gv21266800.10">
    <property type="protein sequence ID" value="AET7Gv21266800.10"/>
    <property type="gene ID" value="AET7Gv21266800"/>
</dbReference>
<reference evidence="3" key="5">
    <citation type="journal article" date="2021" name="G3 (Bethesda)">
        <title>Aegilops tauschii genome assembly Aet v5.0 features greater sequence contiguity and improved annotation.</title>
        <authorList>
            <person name="Wang L."/>
            <person name="Zhu T."/>
            <person name="Rodriguez J.C."/>
            <person name="Deal K.R."/>
            <person name="Dubcovsky J."/>
            <person name="McGuire P.E."/>
            <person name="Lux T."/>
            <person name="Spannagl M."/>
            <person name="Mayer K.F.X."/>
            <person name="Baldrich P."/>
            <person name="Meyers B.C."/>
            <person name="Huo N."/>
            <person name="Gu Y.Q."/>
            <person name="Zhou H."/>
            <person name="Devos K.M."/>
            <person name="Bennetzen J.L."/>
            <person name="Unver T."/>
            <person name="Budak H."/>
            <person name="Gulick P.J."/>
            <person name="Galiba G."/>
            <person name="Kalapos B."/>
            <person name="Nelson D.R."/>
            <person name="Li P."/>
            <person name="You F.M."/>
            <person name="Luo M.C."/>
            <person name="Dvorak J."/>
        </authorList>
    </citation>
    <scope>NUCLEOTIDE SEQUENCE [LARGE SCALE GENOMIC DNA]</scope>
    <source>
        <strain evidence="3">cv. AL8/78</strain>
    </source>
</reference>
<evidence type="ECO:0000313" key="3">
    <source>
        <dbReference type="EnsemblPlants" id="AET7Gv21266800.10"/>
    </source>
</evidence>
<keyword evidence="4" id="KW-1185">Reference proteome</keyword>
<proteinExistence type="predicted"/>
<dbReference type="Gene3D" id="3.40.50.2000">
    <property type="entry name" value="Glycogen Phosphorylase B"/>
    <property type="match status" value="2"/>
</dbReference>
<dbReference type="AlphaFoldDB" id="A0A453T6T3"/>
<evidence type="ECO:0008006" key="5">
    <source>
        <dbReference type="Google" id="ProtNLM"/>
    </source>
</evidence>
<evidence type="ECO:0000256" key="2">
    <source>
        <dbReference type="ARBA" id="ARBA00022679"/>
    </source>
</evidence>